<keyword evidence="3" id="KW-1185">Reference proteome</keyword>
<reference evidence="2" key="1">
    <citation type="journal article" date="2020" name="Fungal Divers.">
        <title>Resolving the Mortierellaceae phylogeny through synthesis of multi-gene phylogenetics and phylogenomics.</title>
        <authorList>
            <person name="Vandepol N."/>
            <person name="Liber J."/>
            <person name="Desiro A."/>
            <person name="Na H."/>
            <person name="Kennedy M."/>
            <person name="Barry K."/>
            <person name="Grigoriev I.V."/>
            <person name="Miller A.N."/>
            <person name="O'Donnell K."/>
            <person name="Stajich J.E."/>
            <person name="Bonito G."/>
        </authorList>
    </citation>
    <scope>NUCLEOTIDE SEQUENCE</scope>
    <source>
        <strain evidence="2">KOD948</strain>
    </source>
</reference>
<dbReference type="Proteomes" id="UP000726737">
    <property type="component" value="Unassembled WGS sequence"/>
</dbReference>
<dbReference type="OrthoDB" id="373498at2759"/>
<dbReference type="CDD" id="cd18090">
    <property type="entry name" value="Arginine_MT_Sfm1"/>
    <property type="match status" value="1"/>
</dbReference>
<dbReference type="InterPro" id="IPR007364">
    <property type="entry name" value="SFM1-like"/>
</dbReference>
<evidence type="ECO:0000313" key="3">
    <source>
        <dbReference type="Proteomes" id="UP000726737"/>
    </source>
</evidence>
<evidence type="ECO:0000256" key="1">
    <source>
        <dbReference type="SAM" id="MobiDB-lite"/>
    </source>
</evidence>
<feature type="compositionally biased region" description="Low complexity" evidence="1">
    <location>
        <begin position="179"/>
        <end position="190"/>
    </location>
</feature>
<dbReference type="EMBL" id="JAAAJA010000205">
    <property type="protein sequence ID" value="KAG0258833.1"/>
    <property type="molecule type" value="Genomic_DNA"/>
</dbReference>
<evidence type="ECO:0000313" key="2">
    <source>
        <dbReference type="EMBL" id="KAG0258833.1"/>
    </source>
</evidence>
<dbReference type="AlphaFoldDB" id="A0A9P6Q4L6"/>
<feature type="region of interest" description="Disordered" evidence="1">
    <location>
        <begin position="172"/>
        <end position="216"/>
    </location>
</feature>
<comment type="caution">
    <text evidence="2">The sequence shown here is derived from an EMBL/GenBank/DDBJ whole genome shotgun (WGS) entry which is preliminary data.</text>
</comment>
<protein>
    <recommendedName>
        <fullName evidence="4">DUF431-domain-containing protein</fullName>
    </recommendedName>
</protein>
<evidence type="ECO:0008006" key="4">
    <source>
        <dbReference type="Google" id="ProtNLM"/>
    </source>
</evidence>
<name>A0A9P6Q4L6_9FUNG</name>
<organism evidence="2 3">
    <name type="scientific">Mortierella polycephala</name>
    <dbReference type="NCBI Taxonomy" id="41804"/>
    <lineage>
        <taxon>Eukaryota</taxon>
        <taxon>Fungi</taxon>
        <taxon>Fungi incertae sedis</taxon>
        <taxon>Mucoromycota</taxon>
        <taxon>Mortierellomycotina</taxon>
        <taxon>Mortierellomycetes</taxon>
        <taxon>Mortierellales</taxon>
        <taxon>Mortierellaceae</taxon>
        <taxon>Mortierella</taxon>
    </lineage>
</organism>
<proteinExistence type="predicted"/>
<gene>
    <name evidence="2" type="ORF">BG011_003054</name>
</gene>
<dbReference type="Pfam" id="PF04252">
    <property type="entry name" value="SFM1-like"/>
    <property type="match status" value="1"/>
</dbReference>
<dbReference type="PANTHER" id="PTHR35517">
    <property type="entry name" value="PROTEIN ARGININE N-METHYLTRANSFERASE SFM1"/>
    <property type="match status" value="1"/>
</dbReference>
<dbReference type="GO" id="GO:0035241">
    <property type="term" value="F:protein-arginine omega-N monomethyltransferase activity"/>
    <property type="evidence" value="ECO:0007669"/>
    <property type="project" value="TreeGrafter"/>
</dbReference>
<sequence length="229" mass="25759">MAKNYIIEHMEEGMHDWCKLEYEHMVTVCGADHIYFTALTPNTLADMPETLVKAHCHTEDILTMGDRIPHEKVCLLDPASPHVLCPEDAEKFDYYLFGGILGDDPPRDRTGELRKLGFATRHLGEVQMTTDTAVNVTRRVVEGLVPLDKIPFIDHPEIKLRKKETVTMPFRYIAKETPESSPSTAESQTAGETPSSSKKSKKSKKPEPILPPGMIELLIKDNDTALDLF</sequence>
<dbReference type="PANTHER" id="PTHR35517:SF1">
    <property type="entry name" value="PROTEIN ARGININE N-METHYLTRANSFERASE SFM1"/>
    <property type="match status" value="1"/>
</dbReference>
<accession>A0A9P6Q4L6</accession>